<dbReference type="PANTHER" id="PTHR10429">
    <property type="entry name" value="DNA-3-METHYLADENINE GLYCOSYLASE"/>
    <property type="match status" value="1"/>
</dbReference>
<dbReference type="RefSeq" id="WP_121192830.1">
    <property type="nucleotide sequence ID" value="NZ_RBWV01000010.1"/>
</dbReference>
<keyword evidence="3 5" id="KW-0378">Hydrolase</keyword>
<dbReference type="AlphaFoldDB" id="A0A420XSQ2"/>
<name>A0A420XSQ2_9ACTN</name>
<dbReference type="Gene3D" id="3.10.300.10">
    <property type="entry name" value="Methylpurine-DNA glycosylase (MPG)"/>
    <property type="match status" value="1"/>
</dbReference>
<comment type="caution">
    <text evidence="6">The sequence shown here is derived from an EMBL/GenBank/DDBJ whole genome shotgun (WGS) entry which is preliminary data.</text>
</comment>
<dbReference type="InterPro" id="IPR003180">
    <property type="entry name" value="MPG"/>
</dbReference>
<proteinExistence type="inferred from homology"/>
<gene>
    <name evidence="6" type="ORF">CLV35_1539</name>
</gene>
<organism evidence="6 7">
    <name type="scientific">Motilibacter peucedani</name>
    <dbReference type="NCBI Taxonomy" id="598650"/>
    <lineage>
        <taxon>Bacteria</taxon>
        <taxon>Bacillati</taxon>
        <taxon>Actinomycetota</taxon>
        <taxon>Actinomycetes</taxon>
        <taxon>Motilibacterales</taxon>
        <taxon>Motilibacteraceae</taxon>
        <taxon>Motilibacter</taxon>
    </lineage>
</organism>
<protein>
    <recommendedName>
        <fullName evidence="5">Putative 3-methyladenine DNA glycosylase</fullName>
        <ecNumber evidence="5">3.2.2.-</ecNumber>
    </recommendedName>
</protein>
<keyword evidence="2 5" id="KW-0227">DNA damage</keyword>
<dbReference type="NCBIfam" id="NF002003">
    <property type="entry name" value="PRK00802.1-3"/>
    <property type="match status" value="1"/>
</dbReference>
<dbReference type="EMBL" id="RBWV01000010">
    <property type="protein sequence ID" value="RKS77841.1"/>
    <property type="molecule type" value="Genomic_DNA"/>
</dbReference>
<dbReference type="PANTHER" id="PTHR10429:SF0">
    <property type="entry name" value="DNA-3-METHYLADENINE GLYCOSYLASE"/>
    <property type="match status" value="1"/>
</dbReference>
<dbReference type="InterPro" id="IPR011034">
    <property type="entry name" value="Formyl_transferase-like_C_sf"/>
</dbReference>
<accession>A0A420XSQ2</accession>
<evidence type="ECO:0000256" key="1">
    <source>
        <dbReference type="ARBA" id="ARBA00009232"/>
    </source>
</evidence>
<dbReference type="GO" id="GO:0003905">
    <property type="term" value="F:alkylbase DNA N-glycosylase activity"/>
    <property type="evidence" value="ECO:0007669"/>
    <property type="project" value="InterPro"/>
</dbReference>
<dbReference type="InterPro" id="IPR036995">
    <property type="entry name" value="MPG_sf"/>
</dbReference>
<comment type="similarity">
    <text evidence="1 5">Belongs to the DNA glycosylase MPG family.</text>
</comment>
<keyword evidence="4 5" id="KW-0234">DNA repair</keyword>
<keyword evidence="7" id="KW-1185">Reference proteome</keyword>
<dbReference type="InParanoid" id="A0A420XSQ2"/>
<dbReference type="GO" id="GO:0003677">
    <property type="term" value="F:DNA binding"/>
    <property type="evidence" value="ECO:0007669"/>
    <property type="project" value="InterPro"/>
</dbReference>
<dbReference type="EC" id="3.2.2.-" evidence="5"/>
<dbReference type="Proteomes" id="UP000281955">
    <property type="component" value="Unassembled WGS sequence"/>
</dbReference>
<evidence type="ECO:0000256" key="4">
    <source>
        <dbReference type="ARBA" id="ARBA00023204"/>
    </source>
</evidence>
<sequence length="212" mass="21945">MGDAAVTPFPRRALSAPAEEVAPTLLGALLVSDLAPGRVVVRLTEVEAYAAEADPGSHAFRGSTPRTSVMFGEAGHLYVYFTYGMHWCANVVCGPAGTASAVLLRAGEVVEGVETARARRTTARTDVELARGPARLCTALGIDGALTGADLYAADAPVRLLAGTAVIDVSVGPRVGLRAGADTPWRFWATGERTVSAYKAHAPKRRTGGSGA</sequence>
<evidence type="ECO:0000256" key="2">
    <source>
        <dbReference type="ARBA" id="ARBA00022763"/>
    </source>
</evidence>
<reference evidence="6 7" key="1">
    <citation type="submission" date="2018-10" db="EMBL/GenBank/DDBJ databases">
        <title>Genomic Encyclopedia of Archaeal and Bacterial Type Strains, Phase II (KMG-II): from individual species to whole genera.</title>
        <authorList>
            <person name="Goeker M."/>
        </authorList>
    </citation>
    <scope>NUCLEOTIDE SEQUENCE [LARGE SCALE GENOMIC DNA]</scope>
    <source>
        <strain evidence="6 7">RP-AC37</strain>
    </source>
</reference>
<dbReference type="HAMAP" id="MF_00527">
    <property type="entry name" value="3MGH"/>
    <property type="match status" value="1"/>
</dbReference>
<dbReference type="SUPFAM" id="SSF50486">
    <property type="entry name" value="FMT C-terminal domain-like"/>
    <property type="match status" value="1"/>
</dbReference>
<dbReference type="NCBIfam" id="TIGR00567">
    <property type="entry name" value="3mg"/>
    <property type="match status" value="1"/>
</dbReference>
<dbReference type="CDD" id="cd00540">
    <property type="entry name" value="AAG"/>
    <property type="match status" value="1"/>
</dbReference>
<dbReference type="GO" id="GO:0006284">
    <property type="term" value="P:base-excision repair"/>
    <property type="evidence" value="ECO:0007669"/>
    <property type="project" value="InterPro"/>
</dbReference>
<dbReference type="Pfam" id="PF02245">
    <property type="entry name" value="Pur_DNA_glyco"/>
    <property type="match status" value="1"/>
</dbReference>
<evidence type="ECO:0000313" key="7">
    <source>
        <dbReference type="Proteomes" id="UP000281955"/>
    </source>
</evidence>
<evidence type="ECO:0000256" key="3">
    <source>
        <dbReference type="ARBA" id="ARBA00022801"/>
    </source>
</evidence>
<evidence type="ECO:0000256" key="5">
    <source>
        <dbReference type="HAMAP-Rule" id="MF_00527"/>
    </source>
</evidence>
<dbReference type="OrthoDB" id="9794313at2"/>
<evidence type="ECO:0000313" key="6">
    <source>
        <dbReference type="EMBL" id="RKS77841.1"/>
    </source>
</evidence>
<dbReference type="FunFam" id="3.10.300.10:FF:000001">
    <property type="entry name" value="Putative 3-methyladenine DNA glycosylase"/>
    <property type="match status" value="1"/>
</dbReference>